<reference evidence="2 3" key="1">
    <citation type="journal article" date="2016" name="Nat. Commun.">
        <title>Thousands of microbial genomes shed light on interconnected biogeochemical processes in an aquifer system.</title>
        <authorList>
            <person name="Anantharaman K."/>
            <person name="Brown C.T."/>
            <person name="Hug L.A."/>
            <person name="Sharon I."/>
            <person name="Castelle C.J."/>
            <person name="Probst A.J."/>
            <person name="Thomas B.C."/>
            <person name="Singh A."/>
            <person name="Wilkins M.J."/>
            <person name="Karaoz U."/>
            <person name="Brodie E.L."/>
            <person name="Williams K.H."/>
            <person name="Hubbard S.S."/>
            <person name="Banfield J.F."/>
        </authorList>
    </citation>
    <scope>NUCLEOTIDE SEQUENCE [LARGE SCALE GENOMIC DNA]</scope>
</reference>
<dbReference type="InterPro" id="IPR006342">
    <property type="entry name" value="FkbM_mtfrase"/>
</dbReference>
<dbReference type="Gene3D" id="3.40.50.150">
    <property type="entry name" value="Vaccinia Virus protein VP39"/>
    <property type="match status" value="1"/>
</dbReference>
<accession>A0A1F8EF12</accession>
<sequence length="253" mass="29481">MFFTFLKLRFNRKLLRRFGVRKTKILNFSVYYNDTRSLFSEFKNIFIDKIYHFTAATENPIIIDGGGHIGLSALYFKKIYPSAKIIIFEPDAVSIELLEKNIISNDLNDVKVIKSGLYSKDGKVNFIANQTDASKITESGNQEIQVEKLSKHITSEVDFIKLNIEGSEVEVLGDLELNNKLRDIKEMCIEWHSFAKQNQNLGELLNILEKNNFKYLINHFDYRVNKVLKPPFKIFDKTQYYLLIHAKRKDLLA</sequence>
<protein>
    <recommendedName>
        <fullName evidence="1">Methyltransferase FkbM domain-containing protein</fullName>
    </recommendedName>
</protein>
<dbReference type="InterPro" id="IPR052514">
    <property type="entry name" value="SAM-dependent_MTase"/>
</dbReference>
<dbReference type="EMBL" id="MGIZ01000020">
    <property type="protein sequence ID" value="OGM99410.1"/>
    <property type="molecule type" value="Genomic_DNA"/>
</dbReference>
<evidence type="ECO:0000313" key="2">
    <source>
        <dbReference type="EMBL" id="OGM99410.1"/>
    </source>
</evidence>
<gene>
    <name evidence="2" type="ORF">A2817_03435</name>
</gene>
<dbReference type="SUPFAM" id="SSF53335">
    <property type="entry name" value="S-adenosyl-L-methionine-dependent methyltransferases"/>
    <property type="match status" value="1"/>
</dbReference>
<dbReference type="Proteomes" id="UP000177594">
    <property type="component" value="Unassembled WGS sequence"/>
</dbReference>
<comment type="caution">
    <text evidence="2">The sequence shown here is derived from an EMBL/GenBank/DDBJ whole genome shotgun (WGS) entry which is preliminary data.</text>
</comment>
<name>A0A1F8EF12_9BACT</name>
<dbReference type="Pfam" id="PF05050">
    <property type="entry name" value="Methyltransf_21"/>
    <property type="match status" value="1"/>
</dbReference>
<dbReference type="PANTHER" id="PTHR34203">
    <property type="entry name" value="METHYLTRANSFERASE, FKBM FAMILY PROTEIN"/>
    <property type="match status" value="1"/>
</dbReference>
<evidence type="ECO:0000259" key="1">
    <source>
        <dbReference type="Pfam" id="PF05050"/>
    </source>
</evidence>
<organism evidence="2 3">
    <name type="scientific">Candidatus Yanofskybacteria bacterium RIFCSPHIGHO2_01_FULL_39_8b</name>
    <dbReference type="NCBI Taxonomy" id="1802659"/>
    <lineage>
        <taxon>Bacteria</taxon>
        <taxon>Candidatus Yanofskyibacteriota</taxon>
    </lineage>
</organism>
<evidence type="ECO:0000313" key="3">
    <source>
        <dbReference type="Proteomes" id="UP000177594"/>
    </source>
</evidence>
<dbReference type="NCBIfam" id="TIGR01444">
    <property type="entry name" value="fkbM_fam"/>
    <property type="match status" value="1"/>
</dbReference>
<dbReference type="InterPro" id="IPR029063">
    <property type="entry name" value="SAM-dependent_MTases_sf"/>
</dbReference>
<dbReference type="AlphaFoldDB" id="A0A1F8EF12"/>
<feature type="domain" description="Methyltransferase FkbM" evidence="1">
    <location>
        <begin position="64"/>
        <end position="215"/>
    </location>
</feature>
<dbReference type="PANTHER" id="PTHR34203:SF15">
    <property type="entry name" value="SLL1173 PROTEIN"/>
    <property type="match status" value="1"/>
</dbReference>
<proteinExistence type="predicted"/>